<keyword evidence="2" id="KW-1185">Reference proteome</keyword>
<dbReference type="Proteomes" id="UP000241769">
    <property type="component" value="Unassembled WGS sequence"/>
</dbReference>
<reference evidence="1 2" key="1">
    <citation type="journal article" date="2018" name="Genome Biol. Evol.">
        <title>Multiple Roots of Fruiting Body Formation in Amoebozoa.</title>
        <authorList>
            <person name="Hillmann F."/>
            <person name="Forbes G."/>
            <person name="Novohradska S."/>
            <person name="Ferling I."/>
            <person name="Riege K."/>
            <person name="Groth M."/>
            <person name="Westermann M."/>
            <person name="Marz M."/>
            <person name="Spaller T."/>
            <person name="Winckler T."/>
            <person name="Schaap P."/>
            <person name="Glockner G."/>
        </authorList>
    </citation>
    <scope>NUCLEOTIDE SEQUENCE [LARGE SCALE GENOMIC DNA]</scope>
    <source>
        <strain evidence="1 2">Jena</strain>
    </source>
</reference>
<organism evidence="1 2">
    <name type="scientific">Planoprotostelium fungivorum</name>
    <dbReference type="NCBI Taxonomy" id="1890364"/>
    <lineage>
        <taxon>Eukaryota</taxon>
        <taxon>Amoebozoa</taxon>
        <taxon>Evosea</taxon>
        <taxon>Variosea</taxon>
        <taxon>Cavosteliida</taxon>
        <taxon>Cavosteliaceae</taxon>
        <taxon>Planoprotostelium</taxon>
    </lineage>
</organism>
<evidence type="ECO:0000313" key="1">
    <source>
        <dbReference type="EMBL" id="PRP75924.1"/>
    </source>
</evidence>
<dbReference type="InParanoid" id="A0A2P6MW48"/>
<proteinExistence type="predicted"/>
<evidence type="ECO:0000313" key="2">
    <source>
        <dbReference type="Proteomes" id="UP000241769"/>
    </source>
</evidence>
<dbReference type="AlphaFoldDB" id="A0A2P6MW48"/>
<comment type="caution">
    <text evidence="1">The sequence shown here is derived from an EMBL/GenBank/DDBJ whole genome shotgun (WGS) entry which is preliminary data.</text>
</comment>
<protein>
    <submittedName>
        <fullName evidence="1">Cytoplasmic dynein heavy chain</fullName>
    </submittedName>
</protein>
<dbReference type="EMBL" id="MDYQ01000354">
    <property type="protein sequence ID" value="PRP75924.1"/>
    <property type="molecule type" value="Genomic_DNA"/>
</dbReference>
<gene>
    <name evidence="1" type="ORF">PROFUN_15448</name>
</gene>
<name>A0A2P6MW48_9EUKA</name>
<accession>A0A2P6MW48</accession>
<sequence>MVGCPLYRKEPKERGLLNQPCCRGQSPKHELVGNIWDSDLFKHEDICKGISSTGRIASLSLFGLDEQRQRSHLKGICSGSDIDSLLPTESARSKRIYTEFINFP</sequence>